<evidence type="ECO:0000256" key="2">
    <source>
        <dbReference type="ARBA" id="ARBA00022448"/>
    </source>
</evidence>
<feature type="transmembrane region" description="Helical" evidence="8">
    <location>
        <begin position="148"/>
        <end position="168"/>
    </location>
</feature>
<evidence type="ECO:0000256" key="7">
    <source>
        <dbReference type="ARBA" id="ARBA00023136"/>
    </source>
</evidence>
<dbReference type="PANTHER" id="PTHR30335">
    <property type="entry name" value="INTEGRAL MEMBRANE PROTEIN OF SOXR-REDUCING COMPLEX"/>
    <property type="match status" value="1"/>
</dbReference>
<keyword evidence="3 8" id="KW-0812">Transmembrane</keyword>
<evidence type="ECO:0000256" key="6">
    <source>
        <dbReference type="ARBA" id="ARBA00022989"/>
    </source>
</evidence>
<keyword evidence="4 8" id="KW-1278">Translocase</keyword>
<dbReference type="GO" id="GO:0005886">
    <property type="term" value="C:plasma membrane"/>
    <property type="evidence" value="ECO:0007669"/>
    <property type="project" value="UniProtKB-SubCell"/>
</dbReference>
<dbReference type="RefSeq" id="WP_409371946.1">
    <property type="nucleotide sequence ID" value="NZ_UATM01000029.1"/>
</dbReference>
<dbReference type="InterPro" id="IPR050133">
    <property type="entry name" value="NqrDE/RnfAE_oxidrdctase"/>
</dbReference>
<feature type="transmembrane region" description="Helical" evidence="8">
    <location>
        <begin position="118"/>
        <end position="136"/>
    </location>
</feature>
<feature type="transmembrane region" description="Helical" evidence="8">
    <location>
        <begin position="184"/>
        <end position="203"/>
    </location>
</feature>
<feature type="transmembrane region" description="Helical" evidence="8">
    <location>
        <begin position="26"/>
        <end position="45"/>
    </location>
</feature>
<dbReference type="GO" id="GO:0022900">
    <property type="term" value="P:electron transport chain"/>
    <property type="evidence" value="ECO:0007669"/>
    <property type="project" value="UniProtKB-UniRule"/>
</dbReference>
<comment type="subcellular location">
    <subcellularLocation>
        <location evidence="8">Cell membrane</location>
        <topology evidence="8">Multi-pass membrane protein</topology>
    </subcellularLocation>
    <subcellularLocation>
        <location evidence="1">Endomembrane system</location>
        <topology evidence="1">Multi-pass membrane protein</topology>
    </subcellularLocation>
</comment>
<evidence type="ECO:0000256" key="5">
    <source>
        <dbReference type="ARBA" id="ARBA00022982"/>
    </source>
</evidence>
<dbReference type="Proteomes" id="UP000250070">
    <property type="component" value="Unassembled WGS sequence"/>
</dbReference>
<keyword evidence="2 8" id="KW-0813">Transport</keyword>
<evidence type="ECO:0000256" key="8">
    <source>
        <dbReference type="HAMAP-Rule" id="MF_00459"/>
    </source>
</evidence>
<evidence type="ECO:0000313" key="9">
    <source>
        <dbReference type="EMBL" id="SPY43668.1"/>
    </source>
</evidence>
<reference evidence="9 10" key="1">
    <citation type="submission" date="2018-06" db="EMBL/GenBank/DDBJ databases">
        <authorList>
            <consortium name="Pathogen Informatics"/>
            <person name="Doyle S."/>
        </authorList>
    </citation>
    <scope>NUCLEOTIDE SEQUENCE [LARGE SCALE GENOMIC DNA]</scope>
    <source>
        <strain evidence="9 10">NCTC13076</strain>
    </source>
</reference>
<keyword evidence="5 8" id="KW-0249">Electron transport</keyword>
<proteinExistence type="inferred from homology"/>
<evidence type="ECO:0000256" key="3">
    <source>
        <dbReference type="ARBA" id="ARBA00022692"/>
    </source>
</evidence>
<feature type="transmembrane region" description="Helical" evidence="8">
    <location>
        <begin position="52"/>
        <end position="73"/>
    </location>
</feature>
<dbReference type="InterPro" id="IPR003667">
    <property type="entry name" value="NqrDE/RnfAE"/>
</dbReference>
<evidence type="ECO:0000256" key="4">
    <source>
        <dbReference type="ARBA" id="ARBA00022967"/>
    </source>
</evidence>
<protein>
    <recommendedName>
        <fullName evidence="8">Ion-translocating oxidoreductase complex subunit A</fullName>
        <ecNumber evidence="8">7.-.-.-</ecNumber>
    </recommendedName>
    <alternativeName>
        <fullName evidence="8">Rnf electron transport complex subunit A</fullName>
    </alternativeName>
</protein>
<comment type="similarity">
    <text evidence="8">Belongs to the NqrDE/RnfAE family.</text>
</comment>
<comment type="subunit">
    <text evidence="8">The complex is composed of six subunits: RnfA, RnfB, RnfC, RnfD, RnfE and RnfG.</text>
</comment>
<comment type="function">
    <text evidence="8">Part of a membrane-bound complex that couples electron transfer with translocation of ions across the membrane.</text>
</comment>
<dbReference type="PANTHER" id="PTHR30335:SF0">
    <property type="entry name" value="ION-TRANSLOCATING OXIDOREDUCTASE COMPLEX SUBUNIT A"/>
    <property type="match status" value="1"/>
</dbReference>
<name>A0A2X1XM63_9FIRM</name>
<dbReference type="EC" id="7.-.-.-" evidence="8"/>
<dbReference type="InterPro" id="IPR011293">
    <property type="entry name" value="Ion_transpt_RnfA/RsxA"/>
</dbReference>
<accession>A0A2X1XM63</accession>
<organism evidence="9 10">
    <name type="scientific">Peptoniphilus harei</name>
    <dbReference type="NCBI Taxonomy" id="54005"/>
    <lineage>
        <taxon>Bacteria</taxon>
        <taxon>Bacillati</taxon>
        <taxon>Bacillota</taxon>
        <taxon>Tissierellia</taxon>
        <taxon>Tissierellales</taxon>
        <taxon>Peptoniphilaceae</taxon>
        <taxon>Peptoniphilus</taxon>
    </lineage>
</organism>
<dbReference type="PIRSF" id="PIRSF006102">
    <property type="entry name" value="NQR_DE"/>
    <property type="match status" value="1"/>
</dbReference>
<evidence type="ECO:0000313" key="10">
    <source>
        <dbReference type="Proteomes" id="UP000250070"/>
    </source>
</evidence>
<dbReference type="AlphaFoldDB" id="A0A2X1XM63"/>
<dbReference type="GO" id="GO:0012505">
    <property type="term" value="C:endomembrane system"/>
    <property type="evidence" value="ECO:0007669"/>
    <property type="project" value="UniProtKB-SubCell"/>
</dbReference>
<dbReference type="EMBL" id="UATM01000029">
    <property type="protein sequence ID" value="SPY43668.1"/>
    <property type="molecule type" value="Genomic_DNA"/>
</dbReference>
<dbReference type="NCBIfam" id="TIGR01943">
    <property type="entry name" value="rnfA"/>
    <property type="match status" value="1"/>
</dbReference>
<evidence type="ECO:0000256" key="1">
    <source>
        <dbReference type="ARBA" id="ARBA00004127"/>
    </source>
</evidence>
<dbReference type="HAMAP" id="MF_00459">
    <property type="entry name" value="RsxA_RnfA"/>
    <property type="match status" value="1"/>
</dbReference>
<sequence length="204" mass="22326">MQDLNYYLIGGQTNVREYFNNFNSTILVNNYIFAQFLGICPFLGVSSKTETALGMGVAVTFVVVLASAITWLIQNFVLNKFGLEYLQTIAFILVIASLVQFVEMFIKKSSPSLYQAMGVYLPLITTNCVVLGVTVLNVQNGYNLIETIFSGFGASLGFTLALVLIAALREKLMLADVPKHFKVFLLRCDAGLMAIAFSGFGGLV</sequence>
<keyword evidence="6 8" id="KW-1133">Transmembrane helix</keyword>
<feature type="transmembrane region" description="Helical" evidence="8">
    <location>
        <begin position="85"/>
        <end position="106"/>
    </location>
</feature>
<gene>
    <name evidence="9" type="primary">rnfA_1</name>
    <name evidence="8" type="synonym">rnfA</name>
    <name evidence="9" type="ORF">NCTC13076_00336</name>
</gene>
<keyword evidence="8" id="KW-1003">Cell membrane</keyword>
<dbReference type="Pfam" id="PF02508">
    <property type="entry name" value="Rnf-Nqr"/>
    <property type="match status" value="1"/>
</dbReference>
<keyword evidence="7 8" id="KW-0472">Membrane</keyword>